<proteinExistence type="inferred from homology"/>
<feature type="transmembrane region" description="Helical" evidence="5">
    <location>
        <begin position="120"/>
        <end position="140"/>
    </location>
</feature>
<evidence type="ECO:0000256" key="5">
    <source>
        <dbReference type="HAMAP-Rule" id="MF_00189"/>
    </source>
</evidence>
<feature type="transmembrane region" description="Helical" evidence="5">
    <location>
        <begin position="75"/>
        <end position="96"/>
    </location>
</feature>
<dbReference type="PANTHER" id="PTHR36917">
    <property type="entry name" value="INTRACELLULAR SEPTATION PROTEIN A-RELATED"/>
    <property type="match status" value="1"/>
</dbReference>
<feature type="transmembrane region" description="Helical" evidence="5">
    <location>
        <begin position="50"/>
        <end position="69"/>
    </location>
</feature>
<dbReference type="EMBL" id="CP058952">
    <property type="protein sequence ID" value="QLI82070.1"/>
    <property type="molecule type" value="Genomic_DNA"/>
</dbReference>
<evidence type="ECO:0000256" key="3">
    <source>
        <dbReference type="ARBA" id="ARBA00022989"/>
    </source>
</evidence>
<keyword evidence="1 5" id="KW-1003">Cell membrane</keyword>
<dbReference type="Pfam" id="PF04279">
    <property type="entry name" value="IspA"/>
    <property type="match status" value="1"/>
</dbReference>
<dbReference type="HAMAP" id="MF_00189">
    <property type="entry name" value="YciB"/>
    <property type="match status" value="1"/>
</dbReference>
<dbReference type="NCBIfam" id="TIGR00997">
    <property type="entry name" value="ispZ"/>
    <property type="match status" value="1"/>
</dbReference>
<evidence type="ECO:0000256" key="2">
    <source>
        <dbReference type="ARBA" id="ARBA00022692"/>
    </source>
</evidence>
<evidence type="ECO:0000256" key="4">
    <source>
        <dbReference type="ARBA" id="ARBA00023136"/>
    </source>
</evidence>
<dbReference type="KEGG" id="cfon:HZU75_11330"/>
<keyword evidence="7" id="KW-1185">Reference proteome</keyword>
<dbReference type="PANTHER" id="PTHR36917:SF1">
    <property type="entry name" value="INNER MEMBRANE-SPANNING PROTEIN YCIB"/>
    <property type="match status" value="1"/>
</dbReference>
<keyword evidence="3 5" id="KW-1133">Transmembrane helix</keyword>
<gene>
    <name evidence="5" type="primary">yciB</name>
    <name evidence="6" type="ORF">HZU75_11330</name>
</gene>
<reference evidence="6 7" key="1">
    <citation type="journal article" date="2016" name="Int. J. Syst. Evol. Microbiol.">
        <title>Chitinibacter fontanus sp. nov., isolated from a spring.</title>
        <authorList>
            <person name="Sheu S.Y."/>
            <person name="Li Y.S."/>
            <person name="Young C.C."/>
            <person name="Chen W.M."/>
        </authorList>
    </citation>
    <scope>NUCLEOTIDE SEQUENCE [LARGE SCALE GENOMIC DNA]</scope>
    <source>
        <strain evidence="6 7">STM-7</strain>
    </source>
</reference>
<comment type="subcellular location">
    <subcellularLocation>
        <location evidence="5">Cell inner membrane</location>
        <topology evidence="5">Multi-pass membrane protein</topology>
    </subcellularLocation>
</comment>
<name>A0A7D5ZKQ4_9NEIS</name>
<sequence length="186" mass="21592">MKFIFDLFPILLFFGAYSYTDDIYIATGVTIAATIGQVIYSWVRHRHVDNMLWISLVLITVMGGMTIIFHNKQFIMWKPTVLYWLFSVVLVGAWHLKQNNLIEKLMGASLELPRPIWTKLMYAWALFFLLMGALNIYVFHNFSEALWVKFKVFGTLVLTLGFVVAQSVYLSKHMQPEQQDKPADSE</sequence>
<organism evidence="6 7">
    <name type="scientific">Chitinibacter fontanus</name>
    <dbReference type="NCBI Taxonomy" id="1737446"/>
    <lineage>
        <taxon>Bacteria</taxon>
        <taxon>Pseudomonadati</taxon>
        <taxon>Pseudomonadota</taxon>
        <taxon>Betaproteobacteria</taxon>
        <taxon>Neisseriales</taxon>
        <taxon>Chitinibacteraceae</taxon>
        <taxon>Chitinibacter</taxon>
    </lineage>
</organism>
<comment type="similarity">
    <text evidence="5">Belongs to the YciB family.</text>
</comment>
<evidence type="ECO:0000256" key="1">
    <source>
        <dbReference type="ARBA" id="ARBA00022475"/>
    </source>
</evidence>
<dbReference type="RefSeq" id="WP_180306158.1">
    <property type="nucleotide sequence ID" value="NZ_CP058952.1"/>
</dbReference>
<keyword evidence="5" id="KW-0997">Cell inner membrane</keyword>
<accession>A0A7D5ZKQ4</accession>
<protein>
    <recommendedName>
        <fullName evidence="5">Inner membrane-spanning protein YciB</fullName>
    </recommendedName>
</protein>
<dbReference type="Proteomes" id="UP000510822">
    <property type="component" value="Chromosome"/>
</dbReference>
<keyword evidence="2 5" id="KW-0812">Transmembrane</keyword>
<dbReference type="GO" id="GO:0005886">
    <property type="term" value="C:plasma membrane"/>
    <property type="evidence" value="ECO:0007669"/>
    <property type="project" value="UniProtKB-SubCell"/>
</dbReference>
<dbReference type="AlphaFoldDB" id="A0A7D5ZKQ4"/>
<feature type="transmembrane region" description="Helical" evidence="5">
    <location>
        <begin position="23"/>
        <end position="43"/>
    </location>
</feature>
<keyword evidence="4 5" id="KW-0472">Membrane</keyword>
<dbReference type="InterPro" id="IPR006008">
    <property type="entry name" value="YciB"/>
</dbReference>
<comment type="function">
    <text evidence="5">Plays a role in cell envelope biogenesis, maintenance of cell envelope integrity and membrane homeostasis.</text>
</comment>
<evidence type="ECO:0000313" key="6">
    <source>
        <dbReference type="EMBL" id="QLI82070.1"/>
    </source>
</evidence>
<evidence type="ECO:0000313" key="7">
    <source>
        <dbReference type="Proteomes" id="UP000510822"/>
    </source>
</evidence>
<feature type="transmembrane region" description="Helical" evidence="5">
    <location>
        <begin position="152"/>
        <end position="171"/>
    </location>
</feature>
<dbReference type="NCBIfam" id="NF001325">
    <property type="entry name" value="PRK00259.1-3"/>
    <property type="match status" value="1"/>
</dbReference>